<protein>
    <submittedName>
        <fullName evidence="1">DUF4416 family protein</fullName>
    </submittedName>
</protein>
<accession>A0A3M0YZ98</accession>
<evidence type="ECO:0000313" key="1">
    <source>
        <dbReference type="EMBL" id="RMD76764.1"/>
    </source>
</evidence>
<evidence type="ECO:0000313" key="2">
    <source>
        <dbReference type="Proteomes" id="UP000269410"/>
    </source>
</evidence>
<dbReference type="InterPro" id="IPR025529">
    <property type="entry name" value="DUF4416"/>
</dbReference>
<dbReference type="Pfam" id="PF14385">
    <property type="entry name" value="DUF4416"/>
    <property type="match status" value="1"/>
</dbReference>
<proteinExistence type="predicted"/>
<organism evidence="1 2">
    <name type="scientific">Candidatus Dojkabacteria bacterium</name>
    <dbReference type="NCBI Taxonomy" id="2099670"/>
    <lineage>
        <taxon>Bacteria</taxon>
        <taxon>Candidatus Dojkabacteria</taxon>
    </lineage>
</organism>
<dbReference type="Proteomes" id="UP000269410">
    <property type="component" value="Unassembled WGS sequence"/>
</dbReference>
<reference evidence="1 2" key="1">
    <citation type="submission" date="2018-10" db="EMBL/GenBank/DDBJ databases">
        <title>Thermophilic Lithotrophy and Phototrophy in an Intertidal, Iron-rich, Geothermal Spring.</title>
        <authorList>
            <person name="Ward L.M."/>
            <person name="Idei A."/>
            <person name="Nakagawa M."/>
            <person name="Ueno Y."/>
            <person name="Fischer W."/>
            <person name="Mcglynn S.E."/>
        </authorList>
    </citation>
    <scope>NUCLEOTIDE SEQUENCE [LARGE SCALE GENOMIC DNA]</scope>
    <source>
        <strain evidence="1">J137</strain>
    </source>
</reference>
<sequence length="68" mass="7939">MSSEKDEEYISLCSRSSNIDPGYADESHFVLISSKDEERRKALHGKGVFTEIHYLLVYSSFKPLFYWT</sequence>
<dbReference type="EMBL" id="RFKV01000099">
    <property type="protein sequence ID" value="RMD76764.1"/>
    <property type="molecule type" value="Genomic_DNA"/>
</dbReference>
<name>A0A3M0YZ98_9BACT</name>
<dbReference type="AlphaFoldDB" id="A0A3M0YZ98"/>
<gene>
    <name evidence="1" type="ORF">D6810_03010</name>
</gene>
<comment type="caution">
    <text evidence="1">The sequence shown here is derived from an EMBL/GenBank/DDBJ whole genome shotgun (WGS) entry which is preliminary data.</text>
</comment>